<dbReference type="InterPro" id="IPR011050">
    <property type="entry name" value="Pectin_lyase_fold/virulence"/>
</dbReference>
<dbReference type="InterPro" id="IPR012334">
    <property type="entry name" value="Pectin_lyas_fold"/>
</dbReference>
<reference evidence="3 4" key="1">
    <citation type="submission" date="2018-03" db="EMBL/GenBank/DDBJ databases">
        <title>Genomic Encyclopedia of Type Strains, Phase III (KMG-III): the genomes of soil and plant-associated and newly described type strains.</title>
        <authorList>
            <person name="Whitman W."/>
        </authorList>
    </citation>
    <scope>NUCLEOTIDE SEQUENCE [LARGE SCALE GENOMIC DNA]</scope>
    <source>
        <strain evidence="3 4">CGMCC 1.12700</strain>
    </source>
</reference>
<name>A0A2P8DCX0_9BACT</name>
<dbReference type="RefSeq" id="WP_181358350.1">
    <property type="nucleotide sequence ID" value="NZ_PYGD01000001.1"/>
</dbReference>
<keyword evidence="1" id="KW-0732">Signal</keyword>
<evidence type="ECO:0000256" key="1">
    <source>
        <dbReference type="SAM" id="SignalP"/>
    </source>
</evidence>
<protein>
    <submittedName>
        <fullName evidence="3">Parallel beta helix pectate lyase-like protein</fullName>
    </submittedName>
</protein>
<dbReference type="SUPFAM" id="SSF51126">
    <property type="entry name" value="Pectin lyase-like"/>
    <property type="match status" value="1"/>
</dbReference>
<dbReference type="Gene3D" id="2.160.20.10">
    <property type="entry name" value="Single-stranded right-handed beta-helix, Pectin lyase-like"/>
    <property type="match status" value="1"/>
</dbReference>
<dbReference type="InterPro" id="IPR006626">
    <property type="entry name" value="PbH1"/>
</dbReference>
<evidence type="ECO:0000313" key="3">
    <source>
        <dbReference type="EMBL" id="PSK95071.1"/>
    </source>
</evidence>
<dbReference type="AlphaFoldDB" id="A0A2P8DCX0"/>
<dbReference type="EMBL" id="PYGD01000001">
    <property type="protein sequence ID" value="PSK95071.1"/>
    <property type="molecule type" value="Genomic_DNA"/>
</dbReference>
<dbReference type="InterPro" id="IPR039448">
    <property type="entry name" value="Beta_helix"/>
</dbReference>
<keyword evidence="4" id="KW-1185">Reference proteome</keyword>
<sequence>MIKKLFLFLVTACLAAKVSGQCTPLVFSASNAQHTDISSILELNIETDFCADGSDMNSDQAAFEAASNFINARGGYCRLIIPEGGYRVGRQEHMGGYFSYAPANVLNIQNCANVEIKGIGQPVLRYDEGFHYGYFDETTGLPLTDAQATLISVDAPGQNPANWAIMNFMINISYEKANNTYFKISNLVLDGNVHPGQITLGGKDEIQGIQLAFDGIRIWEASHVTIDNVTTKYFGRDGIYIGNRTDQKNVLINNCVTEYNGRQGLTIAAGDSITVRNSRLNNAGMGEVASIPASAVNIEEEISGQKAQNIIFDSCHFEQNRKGAIDITSGFGQGKGFFFNNCTIVAMKNPESPVPGANNGNVAMELSLYKKIRFYNCKIYGVILDGGNGATNPDDGVHFKKCYFSDCYHKYDATANAMIPVAPYTHSTVTYVTRDDHSSDYLKIDSCNFELFYKRLWRIVSNPATPAGISNTTIKLATPNTYSDYVNIGIDSNATFNNNTFFYYYYQTYRHVANGTTYESPYAISGINFWHWNSNGFYPPVCPDTIPGQQAAAYQALNEQHTGVRLFSLYPNPAINGKFAVDHHQDGSGRYLLMDIGGHKFDEGNLRPYATTAFDYRHLPPGIYLFRVLHGLDAQTEKIILY</sequence>
<gene>
    <name evidence="3" type="ORF">B0I18_1011235</name>
</gene>
<keyword evidence="3" id="KW-0456">Lyase</keyword>
<feature type="domain" description="Right handed beta helix" evidence="2">
    <location>
        <begin position="215"/>
        <end position="345"/>
    </location>
</feature>
<proteinExistence type="predicted"/>
<evidence type="ECO:0000313" key="4">
    <source>
        <dbReference type="Proteomes" id="UP000240572"/>
    </source>
</evidence>
<evidence type="ECO:0000259" key="2">
    <source>
        <dbReference type="Pfam" id="PF13229"/>
    </source>
</evidence>
<dbReference type="Proteomes" id="UP000240572">
    <property type="component" value="Unassembled WGS sequence"/>
</dbReference>
<dbReference type="GO" id="GO:0016829">
    <property type="term" value="F:lyase activity"/>
    <property type="evidence" value="ECO:0007669"/>
    <property type="project" value="UniProtKB-KW"/>
</dbReference>
<dbReference type="Pfam" id="PF13229">
    <property type="entry name" value="Beta_helix"/>
    <property type="match status" value="1"/>
</dbReference>
<feature type="signal peptide" evidence="1">
    <location>
        <begin position="1"/>
        <end position="15"/>
    </location>
</feature>
<dbReference type="SMART" id="SM00710">
    <property type="entry name" value="PbH1"/>
    <property type="match status" value="7"/>
</dbReference>
<accession>A0A2P8DCX0</accession>
<comment type="caution">
    <text evidence="3">The sequence shown here is derived from an EMBL/GenBank/DDBJ whole genome shotgun (WGS) entry which is preliminary data.</text>
</comment>
<feature type="chain" id="PRO_5015162984" evidence="1">
    <location>
        <begin position="16"/>
        <end position="642"/>
    </location>
</feature>
<organism evidence="3 4">
    <name type="scientific">Taibaiella chishuiensis</name>
    <dbReference type="NCBI Taxonomy" id="1434707"/>
    <lineage>
        <taxon>Bacteria</taxon>
        <taxon>Pseudomonadati</taxon>
        <taxon>Bacteroidota</taxon>
        <taxon>Chitinophagia</taxon>
        <taxon>Chitinophagales</taxon>
        <taxon>Chitinophagaceae</taxon>
        <taxon>Taibaiella</taxon>
    </lineage>
</organism>